<feature type="region of interest" description="Disordered" evidence="1">
    <location>
        <begin position="1"/>
        <end position="27"/>
    </location>
</feature>
<dbReference type="PANTHER" id="PTHR46579">
    <property type="entry name" value="F5/8 TYPE C DOMAIN-CONTAINING PROTEIN-RELATED"/>
    <property type="match status" value="1"/>
</dbReference>
<accession>A0AAE1LJB8</accession>
<feature type="compositionally biased region" description="Acidic residues" evidence="1">
    <location>
        <begin position="186"/>
        <end position="210"/>
    </location>
</feature>
<name>A0AAE1LJB8_9NEOP</name>
<keyword evidence="2" id="KW-0808">Transferase</keyword>
<sequence length="944" mass="107027">MKPQAKLADDNTPKRRRGPYFQWSLTNSKMPKSTKFSRVSAGPSQTLFKRNISKKRHKLTETVRSQICKVSQPPLPKPPCPSTATSHLTSQVPSVLSAHEEVSLDQVFSIPGHLTSTSSHRCLAGAHQKEISDIDIIEPVHEELVDPCVELHELETFQMVDEVENDELLNTSVYSEESFILRLETSDQEEEDPEPDDIEVIDEDSSDEESSDMVLTEASDLFLSISQRIHILLLLATMKRHNLTYSAAEDIMSLAGVLTQCEVFLPPRHLIKRTIEAYSCGITEHHICPACNKYNGVKSSETFKCEYCNETVSTQDNKKQGNMFLYLSMKEQLEELLKYHYDDILKPQERKKIDPCNYEDIYDGNYYKKNISANTLTVNFFVDGLQIATTSKKSAWPVLACLNELPLPLRRKHIFLVALWLSLKKPNCNEYLKPFVKECAHLEENGLSFVKNGHLIHFKVKVIVGISDTIARPLLRHSIQFNGLYGCGLCLHPGFRMKYGRGHIRSYSTNAGKFPNRSHDELMQMAREAEQAGKPVKGIKGISVLSKLKDFNMVRGLDLDFFHALVNVCKRFANLWFLEKYNSKPFGLSSRFAEVNARLLQITPTSDVSRNPRSLKDRSDFRGHEWFHWVIEYSIPVLKGILPAKFLNHWSLLVHGVALIMQNSVAKSELAYAGRYFSLFVSGIDDLYGKHHVTFSSHLLTHLEDSVSEYGQPWAHSAFIFESYLAEVKQAVKSSNGASLQICKAMQRKIALRKLEEDVVNSMTDSQQQYFQAMSTGRKLAPAHLTIGAASLLGKPRSGPLSLESMAALRRAGVQCGENSSLLLYDRCQLHNEVYHSVNYTKATKQNNSVVLLVSQEVFIIQSFVVLNNECYVLGNVIEDNRQKKLCDMPLPHIKVLKEEPEVRRRCLPVCYIDSKLLSFTIKSQSGDSLRIACVNVLKMEMLR</sequence>
<reference evidence="2" key="2">
    <citation type="journal article" date="2023" name="BMC Genomics">
        <title>Pest status, molecular evolution, and epigenetic factors derived from the genome assembly of Frankliniella fusca, a thysanopteran phytovirus vector.</title>
        <authorList>
            <person name="Catto M.A."/>
            <person name="Labadie P.E."/>
            <person name="Jacobson A.L."/>
            <person name="Kennedy G.G."/>
            <person name="Srinivasan R."/>
            <person name="Hunt B.G."/>
        </authorList>
    </citation>
    <scope>NUCLEOTIDE SEQUENCE</scope>
    <source>
        <strain evidence="2">PL_HMW_Pooled</strain>
    </source>
</reference>
<evidence type="ECO:0000313" key="3">
    <source>
        <dbReference type="Proteomes" id="UP001219518"/>
    </source>
</evidence>
<dbReference type="PANTHER" id="PTHR46579:SF1">
    <property type="entry name" value="F5_8 TYPE C DOMAIN-CONTAINING PROTEIN"/>
    <property type="match status" value="1"/>
</dbReference>
<dbReference type="EMBL" id="JAHWGI010001020">
    <property type="protein sequence ID" value="KAK3920734.1"/>
    <property type="molecule type" value="Genomic_DNA"/>
</dbReference>
<gene>
    <name evidence="2" type="ORF">KUF71_009971</name>
</gene>
<comment type="caution">
    <text evidence="2">The sequence shown here is derived from an EMBL/GenBank/DDBJ whole genome shotgun (WGS) entry which is preliminary data.</text>
</comment>
<feature type="region of interest" description="Disordered" evidence="1">
    <location>
        <begin position="185"/>
        <end position="210"/>
    </location>
</feature>
<dbReference type="AlphaFoldDB" id="A0AAE1LJB8"/>
<dbReference type="GO" id="GO:0016301">
    <property type="term" value="F:kinase activity"/>
    <property type="evidence" value="ECO:0007669"/>
    <property type="project" value="UniProtKB-KW"/>
</dbReference>
<keyword evidence="3" id="KW-1185">Reference proteome</keyword>
<evidence type="ECO:0000313" key="2">
    <source>
        <dbReference type="EMBL" id="KAK3920734.1"/>
    </source>
</evidence>
<reference evidence="2" key="1">
    <citation type="submission" date="2021-07" db="EMBL/GenBank/DDBJ databases">
        <authorList>
            <person name="Catto M.A."/>
            <person name="Jacobson A."/>
            <person name="Kennedy G."/>
            <person name="Labadie P."/>
            <person name="Hunt B.G."/>
            <person name="Srinivasan R."/>
        </authorList>
    </citation>
    <scope>NUCLEOTIDE SEQUENCE</scope>
    <source>
        <strain evidence="2">PL_HMW_Pooled</strain>
        <tissue evidence="2">Head</tissue>
    </source>
</reference>
<keyword evidence="2" id="KW-0418">Kinase</keyword>
<proteinExistence type="predicted"/>
<evidence type="ECO:0000256" key="1">
    <source>
        <dbReference type="SAM" id="MobiDB-lite"/>
    </source>
</evidence>
<protein>
    <submittedName>
        <fullName evidence="2">Tagatose-6-phosphate kinase</fullName>
    </submittedName>
</protein>
<organism evidence="2 3">
    <name type="scientific">Frankliniella fusca</name>
    <dbReference type="NCBI Taxonomy" id="407009"/>
    <lineage>
        <taxon>Eukaryota</taxon>
        <taxon>Metazoa</taxon>
        <taxon>Ecdysozoa</taxon>
        <taxon>Arthropoda</taxon>
        <taxon>Hexapoda</taxon>
        <taxon>Insecta</taxon>
        <taxon>Pterygota</taxon>
        <taxon>Neoptera</taxon>
        <taxon>Paraneoptera</taxon>
        <taxon>Thysanoptera</taxon>
        <taxon>Terebrantia</taxon>
        <taxon>Thripoidea</taxon>
        <taxon>Thripidae</taxon>
        <taxon>Frankliniella</taxon>
    </lineage>
</organism>
<dbReference type="Proteomes" id="UP001219518">
    <property type="component" value="Unassembled WGS sequence"/>
</dbReference>